<dbReference type="GO" id="GO:0005886">
    <property type="term" value="C:plasma membrane"/>
    <property type="evidence" value="ECO:0007669"/>
    <property type="project" value="UniProtKB-SubCell"/>
</dbReference>
<feature type="transmembrane region" description="Helical" evidence="6">
    <location>
        <begin position="177"/>
        <end position="196"/>
    </location>
</feature>
<feature type="transmembrane region" description="Helical" evidence="6">
    <location>
        <begin position="27"/>
        <end position="47"/>
    </location>
</feature>
<keyword evidence="3 6" id="KW-0812">Transmembrane</keyword>
<feature type="transmembrane region" description="Helical" evidence="6">
    <location>
        <begin position="289"/>
        <end position="308"/>
    </location>
</feature>
<evidence type="ECO:0000313" key="8">
    <source>
        <dbReference type="Proteomes" id="UP000613193"/>
    </source>
</evidence>
<feature type="transmembrane region" description="Helical" evidence="6">
    <location>
        <begin position="395"/>
        <end position="413"/>
    </location>
</feature>
<feature type="transmembrane region" description="Helical" evidence="6">
    <location>
        <begin position="362"/>
        <end position="383"/>
    </location>
</feature>
<dbReference type="PANTHER" id="PTHR30250:SF11">
    <property type="entry name" value="O-ANTIGEN TRANSPORTER-RELATED"/>
    <property type="match status" value="1"/>
</dbReference>
<feature type="transmembrane region" description="Helical" evidence="6">
    <location>
        <begin position="59"/>
        <end position="81"/>
    </location>
</feature>
<keyword evidence="5 6" id="KW-0472">Membrane</keyword>
<evidence type="ECO:0000256" key="1">
    <source>
        <dbReference type="ARBA" id="ARBA00004651"/>
    </source>
</evidence>
<reference evidence="7" key="1">
    <citation type="submission" date="2020-12" db="EMBL/GenBank/DDBJ databases">
        <title>Bacterial novel species Mucilaginibacter sp. SD-g isolated from soil.</title>
        <authorList>
            <person name="Jung H.-Y."/>
        </authorList>
    </citation>
    <scope>NUCLEOTIDE SEQUENCE</scope>
    <source>
        <strain evidence="7">SD-g</strain>
    </source>
</reference>
<proteinExistence type="predicted"/>
<feature type="transmembrane region" description="Helical" evidence="6">
    <location>
        <begin position="102"/>
        <end position="122"/>
    </location>
</feature>
<comment type="subcellular location">
    <subcellularLocation>
        <location evidence="1">Cell membrane</location>
        <topology evidence="1">Multi-pass membrane protein</topology>
    </subcellularLocation>
</comment>
<keyword evidence="8" id="KW-1185">Reference proteome</keyword>
<evidence type="ECO:0000256" key="6">
    <source>
        <dbReference type="SAM" id="Phobius"/>
    </source>
</evidence>
<gene>
    <name evidence="7" type="ORF">I5M19_15350</name>
</gene>
<keyword evidence="4 6" id="KW-1133">Transmembrane helix</keyword>
<feature type="transmembrane region" description="Helical" evidence="6">
    <location>
        <begin position="245"/>
        <end position="264"/>
    </location>
</feature>
<evidence type="ECO:0000256" key="4">
    <source>
        <dbReference type="ARBA" id="ARBA00022989"/>
    </source>
</evidence>
<protein>
    <submittedName>
        <fullName evidence="7">Polysaccharide biosynthesis C-terminal domain-containing protein</fullName>
    </submittedName>
</protein>
<dbReference type="PANTHER" id="PTHR30250">
    <property type="entry name" value="PST FAMILY PREDICTED COLANIC ACID TRANSPORTER"/>
    <property type="match status" value="1"/>
</dbReference>
<name>A0A934PV94_9SPHI</name>
<dbReference type="RefSeq" id="WP_200067242.1">
    <property type="nucleotide sequence ID" value="NZ_JAEHFW010000003.1"/>
</dbReference>
<accession>A0A934PV94</accession>
<comment type="caution">
    <text evidence="7">The sequence shown here is derived from an EMBL/GenBank/DDBJ whole genome shotgun (WGS) entry which is preliminary data.</text>
</comment>
<evidence type="ECO:0000256" key="5">
    <source>
        <dbReference type="ARBA" id="ARBA00023136"/>
    </source>
</evidence>
<organism evidence="7 8">
    <name type="scientific">Mucilaginibacter segetis</name>
    <dbReference type="NCBI Taxonomy" id="2793071"/>
    <lineage>
        <taxon>Bacteria</taxon>
        <taxon>Pseudomonadati</taxon>
        <taxon>Bacteroidota</taxon>
        <taxon>Sphingobacteriia</taxon>
        <taxon>Sphingobacteriales</taxon>
        <taxon>Sphingobacteriaceae</taxon>
        <taxon>Mucilaginibacter</taxon>
    </lineage>
</organism>
<dbReference type="AlphaFoldDB" id="A0A934PV94"/>
<keyword evidence="2" id="KW-1003">Cell membrane</keyword>
<dbReference type="EMBL" id="JAEHFW010000003">
    <property type="protein sequence ID" value="MBK0380699.1"/>
    <property type="molecule type" value="Genomic_DNA"/>
</dbReference>
<sequence length="453" mass="51442">MLSFLKNKVQTFWTVGSERTLKIKRNIIYTFLIKGISVFIGFMLIPLTIDYLNPVQNGIWITIASLVSWINTFDIGLSNGLRNRLAHSLALGDKTNMKKDISTTYALLFIIASVTFILFFSIGSLFNWNDLLKVPLSVKLNIWPVIILTLGFFCVQFILQPINSVLIATHQPFKSSLILLLGQALTYILIYVLSAFTKGNLFILVFIAAGSPVLVLALANIYLYNTSLKKISPRVNAVLVNNAKSLLNIGGAFFLIQIGALVLYETDNILITRMLGPGSVTTFNIPFKYFSIISIIFYIIITPYWSAFTDAYARRDFEWIKSSLNKMRLLWVYVSAFAVLLYFFSGFFYKIWIHELVTVPDILSLSMAIYSILQTWMVIHAYLLNGIGKLRIQLIMVLFTGVMNIPLSIWLINNVGISGAVWANIITMIIMNIFITYQCKLIVERRATGIWYR</sequence>
<evidence type="ECO:0000256" key="2">
    <source>
        <dbReference type="ARBA" id="ARBA00022475"/>
    </source>
</evidence>
<feature type="transmembrane region" description="Helical" evidence="6">
    <location>
        <begin position="419"/>
        <end position="437"/>
    </location>
</feature>
<dbReference type="InterPro" id="IPR050833">
    <property type="entry name" value="Poly_Biosynth_Transport"/>
</dbReference>
<dbReference type="Proteomes" id="UP000613193">
    <property type="component" value="Unassembled WGS sequence"/>
</dbReference>
<feature type="transmembrane region" description="Helical" evidence="6">
    <location>
        <begin position="142"/>
        <end position="165"/>
    </location>
</feature>
<feature type="transmembrane region" description="Helical" evidence="6">
    <location>
        <begin position="329"/>
        <end position="350"/>
    </location>
</feature>
<evidence type="ECO:0000313" key="7">
    <source>
        <dbReference type="EMBL" id="MBK0380699.1"/>
    </source>
</evidence>
<evidence type="ECO:0000256" key="3">
    <source>
        <dbReference type="ARBA" id="ARBA00022692"/>
    </source>
</evidence>
<feature type="transmembrane region" description="Helical" evidence="6">
    <location>
        <begin position="202"/>
        <end position="224"/>
    </location>
</feature>